<dbReference type="STRING" id="1798374.A2Z33_02315"/>
<name>A0A1F5YME9_9BACT</name>
<feature type="domain" description="Fibronectin type-III" evidence="3">
    <location>
        <begin position="41"/>
        <end position="152"/>
    </location>
</feature>
<dbReference type="CDD" id="cd00063">
    <property type="entry name" value="FN3"/>
    <property type="match status" value="1"/>
</dbReference>
<keyword evidence="2" id="KW-1133">Transmembrane helix</keyword>
<comment type="caution">
    <text evidence="4">The sequence shown here is derived from an EMBL/GenBank/DDBJ whole genome shotgun (WGS) entry which is preliminary data.</text>
</comment>
<dbReference type="GO" id="GO:0003993">
    <property type="term" value="F:acid phosphatase activity"/>
    <property type="evidence" value="ECO:0007669"/>
    <property type="project" value="InterPro"/>
</dbReference>
<accession>A0A1F5YME9</accession>
<evidence type="ECO:0000313" key="4">
    <source>
        <dbReference type="EMBL" id="OGG01360.1"/>
    </source>
</evidence>
<dbReference type="Gene3D" id="2.60.40.10">
    <property type="entry name" value="Immunoglobulins"/>
    <property type="match status" value="1"/>
</dbReference>
<evidence type="ECO:0000256" key="2">
    <source>
        <dbReference type="SAM" id="Phobius"/>
    </source>
</evidence>
<dbReference type="EMBL" id="MFJD01000016">
    <property type="protein sequence ID" value="OGG01360.1"/>
    <property type="molecule type" value="Genomic_DNA"/>
</dbReference>
<dbReference type="InterPro" id="IPR013783">
    <property type="entry name" value="Ig-like_fold"/>
</dbReference>
<evidence type="ECO:0000313" key="5">
    <source>
        <dbReference type="Proteomes" id="UP000178448"/>
    </source>
</evidence>
<dbReference type="SMART" id="SM00060">
    <property type="entry name" value="FN3"/>
    <property type="match status" value="1"/>
</dbReference>
<dbReference type="InterPro" id="IPR003961">
    <property type="entry name" value="FN3_dom"/>
</dbReference>
<dbReference type="SUPFAM" id="SSF49363">
    <property type="entry name" value="Purple acid phosphatase, N-terminal domain"/>
    <property type="match status" value="1"/>
</dbReference>
<evidence type="ECO:0000259" key="3">
    <source>
        <dbReference type="PROSITE" id="PS50853"/>
    </source>
</evidence>
<dbReference type="Pfam" id="PF16656">
    <property type="entry name" value="Pur_ac_phosph_N"/>
    <property type="match status" value="1"/>
</dbReference>
<feature type="region of interest" description="Disordered" evidence="1">
    <location>
        <begin position="388"/>
        <end position="421"/>
    </location>
</feature>
<proteinExistence type="predicted"/>
<keyword evidence="2" id="KW-0812">Transmembrane</keyword>
<dbReference type="InterPro" id="IPR008963">
    <property type="entry name" value="Purple_acid_Pase-like_N"/>
</dbReference>
<protein>
    <recommendedName>
        <fullName evidence="3">Fibronectin type-III domain-containing protein</fullName>
    </recommendedName>
</protein>
<gene>
    <name evidence="4" type="ORF">A2Z33_02315</name>
</gene>
<keyword evidence="2" id="KW-0472">Membrane</keyword>
<dbReference type="Proteomes" id="UP000178448">
    <property type="component" value="Unassembled WGS sequence"/>
</dbReference>
<dbReference type="PROSITE" id="PS50853">
    <property type="entry name" value="FN3"/>
    <property type="match status" value="1"/>
</dbReference>
<reference evidence="4 5" key="1">
    <citation type="journal article" date="2016" name="Nat. Commun.">
        <title>Thousands of microbial genomes shed light on interconnected biogeochemical processes in an aquifer system.</title>
        <authorList>
            <person name="Anantharaman K."/>
            <person name="Brown C.T."/>
            <person name="Hug L.A."/>
            <person name="Sharon I."/>
            <person name="Castelle C.J."/>
            <person name="Probst A.J."/>
            <person name="Thomas B.C."/>
            <person name="Singh A."/>
            <person name="Wilkins M.J."/>
            <person name="Karaoz U."/>
            <person name="Brodie E.L."/>
            <person name="Williams K.H."/>
            <person name="Hubbard S.S."/>
            <person name="Banfield J.F."/>
        </authorList>
    </citation>
    <scope>NUCLEOTIDE SEQUENCE [LARGE SCALE GENOMIC DNA]</scope>
</reference>
<organism evidence="4 5">
    <name type="scientific">Candidatus Gottesmanbacteria bacterium RBG_16_52_11</name>
    <dbReference type="NCBI Taxonomy" id="1798374"/>
    <lineage>
        <taxon>Bacteria</taxon>
        <taxon>Candidatus Gottesmaniibacteriota</taxon>
    </lineage>
</organism>
<dbReference type="AlphaFoldDB" id="A0A1F5YME9"/>
<feature type="transmembrane region" description="Helical" evidence="2">
    <location>
        <begin position="431"/>
        <end position="449"/>
    </location>
</feature>
<dbReference type="GO" id="GO:0046872">
    <property type="term" value="F:metal ion binding"/>
    <property type="evidence" value="ECO:0007669"/>
    <property type="project" value="InterPro"/>
</dbReference>
<sequence length="450" mass="47282">MPSKKIPTLIGIFLVIALITIVSVVHKQVIGKFITAAPSAEPQNIRLTNVSDTSFTVTWNTATPAVGSISLSGLSVSGQVFFDERDVNMAKKENSNMLSAITKPPLGKYNSHSVSIRDLSPGNEYRYRIVSNGRTYPSEAIIKTAVSLTQPEPGYEPAYGTVFTAENLPASGALVYLTLDGSQVLSSLVSDTGSWIIPINTIRTENLAAYLPSQERTDELITVVRGQEIASAVTDTLNDSPVPLILLGKSYDFRKTQAQAPEAALPQLAIFPTAIPTQAAVLGETSLRNLKFSLTQPADKAALVSNLPLLSGTGIPGNTVLLEFGTGMMTQASAEIKPEGIWRYTPVNPIPAGKVVLKATSKDSTGKDVTIIREFEVLKSGTQVLGEATPSGTLSPTATPVASQSPTIALSPTPTSTVSGQPVSGVTGPTVLLIALGLILLVGGGFLMAL</sequence>
<feature type="compositionally biased region" description="Polar residues" evidence="1">
    <location>
        <begin position="390"/>
        <end position="421"/>
    </location>
</feature>
<dbReference type="InterPro" id="IPR015914">
    <property type="entry name" value="PAPs_N"/>
</dbReference>
<evidence type="ECO:0000256" key="1">
    <source>
        <dbReference type="SAM" id="MobiDB-lite"/>
    </source>
</evidence>